<organism evidence="7 8">
    <name type="scientific">Actinoallomurus spadix</name>
    <dbReference type="NCBI Taxonomy" id="79912"/>
    <lineage>
        <taxon>Bacteria</taxon>
        <taxon>Bacillati</taxon>
        <taxon>Actinomycetota</taxon>
        <taxon>Actinomycetes</taxon>
        <taxon>Streptosporangiales</taxon>
        <taxon>Thermomonosporaceae</taxon>
        <taxon>Actinoallomurus</taxon>
    </lineage>
</organism>
<protein>
    <submittedName>
        <fullName evidence="7">Metallophosphoesterase</fullName>
    </submittedName>
</protein>
<evidence type="ECO:0000256" key="4">
    <source>
        <dbReference type="ARBA" id="ARBA00025742"/>
    </source>
</evidence>
<reference evidence="8" key="1">
    <citation type="journal article" date="2019" name="Int. J. Syst. Evol. Microbiol.">
        <title>The Global Catalogue of Microorganisms (GCM) 10K type strain sequencing project: providing services to taxonomists for standard genome sequencing and annotation.</title>
        <authorList>
            <consortium name="The Broad Institute Genomics Platform"/>
            <consortium name="The Broad Institute Genome Sequencing Center for Infectious Disease"/>
            <person name="Wu L."/>
            <person name="Ma J."/>
        </authorList>
    </citation>
    <scope>NUCLEOTIDE SEQUENCE [LARGE SCALE GENOMIC DNA]</scope>
    <source>
        <strain evidence="8">JCM 3146</strain>
    </source>
</reference>
<evidence type="ECO:0000256" key="5">
    <source>
        <dbReference type="SAM" id="MobiDB-lite"/>
    </source>
</evidence>
<accession>A0ABP3GVE9</accession>
<keyword evidence="8" id="KW-1185">Reference proteome</keyword>
<feature type="domain" description="Calcineurin-like phosphoesterase" evidence="6">
    <location>
        <begin position="38"/>
        <end position="222"/>
    </location>
</feature>
<evidence type="ECO:0000259" key="6">
    <source>
        <dbReference type="Pfam" id="PF00149"/>
    </source>
</evidence>
<gene>
    <name evidence="7" type="ORF">GCM10010151_50670</name>
</gene>
<comment type="caution">
    <text evidence="7">The sequence shown here is derived from an EMBL/GenBank/DDBJ whole genome shotgun (WGS) entry which is preliminary data.</text>
</comment>
<evidence type="ECO:0000256" key="1">
    <source>
        <dbReference type="ARBA" id="ARBA00022723"/>
    </source>
</evidence>
<evidence type="ECO:0000256" key="3">
    <source>
        <dbReference type="ARBA" id="ARBA00023004"/>
    </source>
</evidence>
<evidence type="ECO:0000256" key="2">
    <source>
        <dbReference type="ARBA" id="ARBA00022801"/>
    </source>
</evidence>
<dbReference type="Gene3D" id="3.60.21.10">
    <property type="match status" value="1"/>
</dbReference>
<dbReference type="Proteomes" id="UP001501822">
    <property type="component" value="Unassembled WGS sequence"/>
</dbReference>
<dbReference type="EMBL" id="BAAABM010000047">
    <property type="protein sequence ID" value="GAA0354975.1"/>
    <property type="molecule type" value="Genomic_DNA"/>
</dbReference>
<dbReference type="PANTHER" id="PTHR42988:SF2">
    <property type="entry name" value="CYCLIC NUCLEOTIDE PHOSPHODIESTERASE CBUA0032-RELATED"/>
    <property type="match status" value="1"/>
</dbReference>
<keyword evidence="2" id="KW-0378">Hydrolase</keyword>
<dbReference type="InterPro" id="IPR029052">
    <property type="entry name" value="Metallo-depent_PP-like"/>
</dbReference>
<dbReference type="InterPro" id="IPR050884">
    <property type="entry name" value="CNP_phosphodiesterase-III"/>
</dbReference>
<dbReference type="InterPro" id="IPR004843">
    <property type="entry name" value="Calcineurin-like_PHP"/>
</dbReference>
<comment type="similarity">
    <text evidence="4">Belongs to the cyclic nucleotide phosphodiesterase class-III family.</text>
</comment>
<dbReference type="Pfam" id="PF00149">
    <property type="entry name" value="Metallophos"/>
    <property type="match status" value="1"/>
</dbReference>
<sequence length="301" mass="31710">MSGRPAIAPGGDWTPAAGAEVGLDHPDSGPYGRDVIVFAHLSDTHLDGGPRAAARTRAVLAHLDRLPYDLDAVLVTGDITDHGLPAEYEEARELLASRHPVFVCPGNHDVRAPFRTVLLGEAGGDGPVNRVHRTPGAVFALCDSSIPGRGDGRLDEETLAWLEGVLAETPPTTPVLVAFHHPPVVLHSPYVDGIRQFGEDRLAGIVARHPNIAALVCGHAHTAAATTFAGRPLLVAPGVVSTIRLPWETGTDGTDGLVDHEIPPAFAFHVLDDEGRLTTHYRVVVDAPGEEAGDARPGLTS</sequence>
<evidence type="ECO:0000313" key="7">
    <source>
        <dbReference type="EMBL" id="GAA0354975.1"/>
    </source>
</evidence>
<name>A0ABP3GVE9_9ACTN</name>
<feature type="region of interest" description="Disordered" evidence="5">
    <location>
        <begin position="1"/>
        <end position="25"/>
    </location>
</feature>
<keyword evidence="1" id="KW-0479">Metal-binding</keyword>
<keyword evidence="3" id="KW-0408">Iron</keyword>
<dbReference type="SUPFAM" id="SSF56300">
    <property type="entry name" value="Metallo-dependent phosphatases"/>
    <property type="match status" value="1"/>
</dbReference>
<evidence type="ECO:0000313" key="8">
    <source>
        <dbReference type="Proteomes" id="UP001501822"/>
    </source>
</evidence>
<dbReference type="PANTHER" id="PTHR42988">
    <property type="entry name" value="PHOSPHOHYDROLASE"/>
    <property type="match status" value="1"/>
</dbReference>
<proteinExistence type="inferred from homology"/>